<evidence type="ECO:0008006" key="3">
    <source>
        <dbReference type="Google" id="ProtNLM"/>
    </source>
</evidence>
<gene>
    <name evidence="1" type="ORF">CHU93_15745</name>
</gene>
<dbReference type="AlphaFoldDB" id="A0A255Y4W8"/>
<name>A0A255Y4W8_9SPHN</name>
<protein>
    <recommendedName>
        <fullName evidence="3">DUF883 domain-containing protein</fullName>
    </recommendedName>
</protein>
<comment type="caution">
    <text evidence="1">The sequence shown here is derived from an EMBL/GenBank/DDBJ whole genome shotgun (WGS) entry which is preliminary data.</text>
</comment>
<dbReference type="Proteomes" id="UP000216991">
    <property type="component" value="Unassembled WGS sequence"/>
</dbReference>
<sequence>MTMAMQPIDPRAAPIPIDAGDYDGDEGIATPAAGGFDSLIDFARKRLVAMVEDARDALVGQVRGLKDLADLLTDNLPEAAQPVAGFVAQASGSIDQIADALSEKSVEELVDDGRALVQAQPAAALAVAIAVGFLAGRMLKAARD</sequence>
<organism evidence="1 2">
    <name type="scientific">Sandarakinorhabdus cyanobacteriorum</name>
    <dbReference type="NCBI Taxonomy" id="1981098"/>
    <lineage>
        <taxon>Bacteria</taxon>
        <taxon>Pseudomonadati</taxon>
        <taxon>Pseudomonadota</taxon>
        <taxon>Alphaproteobacteria</taxon>
        <taxon>Sphingomonadales</taxon>
        <taxon>Sphingosinicellaceae</taxon>
        <taxon>Sandarakinorhabdus</taxon>
    </lineage>
</organism>
<proteinExistence type="predicted"/>
<keyword evidence="2" id="KW-1185">Reference proteome</keyword>
<evidence type="ECO:0000313" key="2">
    <source>
        <dbReference type="Proteomes" id="UP000216991"/>
    </source>
</evidence>
<accession>A0A255Y4W8</accession>
<dbReference type="EMBL" id="NOXT01000125">
    <property type="protein sequence ID" value="OYQ24292.1"/>
    <property type="molecule type" value="Genomic_DNA"/>
</dbReference>
<reference evidence="1 2" key="1">
    <citation type="submission" date="2017-07" db="EMBL/GenBank/DDBJ databases">
        <title>Sandarakinorhabdus cyanobacteriorum sp. nov., a novel bacterium isolated from cyanobacterial aggregates in a eutrophic lake.</title>
        <authorList>
            <person name="Cai H."/>
        </authorList>
    </citation>
    <scope>NUCLEOTIDE SEQUENCE [LARGE SCALE GENOMIC DNA]</scope>
    <source>
        <strain evidence="1 2">TH057</strain>
    </source>
</reference>
<evidence type="ECO:0000313" key="1">
    <source>
        <dbReference type="EMBL" id="OYQ24292.1"/>
    </source>
</evidence>